<keyword evidence="3" id="KW-0378">Hydrolase</keyword>
<evidence type="ECO:0000313" key="6">
    <source>
        <dbReference type="EMBL" id="MEA5480274.1"/>
    </source>
</evidence>
<dbReference type="PANTHER" id="PTHR42987">
    <property type="entry name" value="PEPTIDASE S49"/>
    <property type="match status" value="1"/>
</dbReference>
<dbReference type="Pfam" id="PF01343">
    <property type="entry name" value="Peptidase_S49"/>
    <property type="match status" value="1"/>
</dbReference>
<dbReference type="InterPro" id="IPR004635">
    <property type="entry name" value="Pept_S49_SppA"/>
</dbReference>
<dbReference type="InterPro" id="IPR029045">
    <property type="entry name" value="ClpP/crotonase-like_dom_sf"/>
</dbReference>
<proteinExistence type="inferred from homology"/>
<dbReference type="NCBIfam" id="TIGR00706">
    <property type="entry name" value="SppA_dom"/>
    <property type="match status" value="1"/>
</dbReference>
<dbReference type="PANTHER" id="PTHR42987:SF4">
    <property type="entry name" value="PROTEASE SOHB-RELATED"/>
    <property type="match status" value="1"/>
</dbReference>
<accession>A0ABU5TQ18</accession>
<evidence type="ECO:0000313" key="7">
    <source>
        <dbReference type="Proteomes" id="UP001301388"/>
    </source>
</evidence>
<organism evidence="6 7">
    <name type="scientific">Pseudanabaena galeata UHCC 0370</name>
    <dbReference type="NCBI Taxonomy" id="3110310"/>
    <lineage>
        <taxon>Bacteria</taxon>
        <taxon>Bacillati</taxon>
        <taxon>Cyanobacteriota</taxon>
        <taxon>Cyanophyceae</taxon>
        <taxon>Pseudanabaenales</taxon>
        <taxon>Pseudanabaenaceae</taxon>
        <taxon>Pseudanabaena</taxon>
    </lineage>
</organism>
<dbReference type="RefSeq" id="WP_323263315.1">
    <property type="nucleotide sequence ID" value="NZ_JAYGIE010000116.1"/>
</dbReference>
<feature type="domain" description="Peptidase S49" evidence="5">
    <location>
        <begin position="104"/>
        <end position="252"/>
    </location>
</feature>
<dbReference type="CDD" id="cd07023">
    <property type="entry name" value="S49_Sppa_N_C"/>
    <property type="match status" value="1"/>
</dbReference>
<gene>
    <name evidence="6" type="primary">sppA</name>
    <name evidence="6" type="ORF">VB774_21795</name>
</gene>
<dbReference type="InterPro" id="IPR047272">
    <property type="entry name" value="S49_SppA_C"/>
</dbReference>
<dbReference type="Gene3D" id="3.90.226.10">
    <property type="entry name" value="2-enoyl-CoA Hydratase, Chain A, domain 1"/>
    <property type="match status" value="1"/>
</dbReference>
<keyword evidence="2" id="KW-0645">Protease</keyword>
<evidence type="ECO:0000256" key="4">
    <source>
        <dbReference type="ARBA" id="ARBA00022825"/>
    </source>
</evidence>
<dbReference type="Proteomes" id="UP001301388">
    <property type="component" value="Unassembled WGS sequence"/>
</dbReference>
<name>A0ABU5TQ18_9CYAN</name>
<dbReference type="InterPro" id="IPR002142">
    <property type="entry name" value="Peptidase_S49"/>
</dbReference>
<sequence>MQLNRIIALVLVAICFISATFGIQRRQMDEELNLKKVLDRDRLELVSLDGAITGARASSSGAMAVRDRLRELIEDESVKGVLLSINSPGGTVGASKELYQAVKDLSEVKPVVVSMLDQATSGGYYAASSATKIYANAGTLTGSIGVILSGFNAKELLDRVGIQSQTIKTGPYKDIFSPFRELGDPERQLLQDILQSTYQEFITDVSKGRKLDLEVVRKLADGRLYTGQQAKDNKLVDAIGTLDVAIADLRSLSRKKFNLPETRELPIRKTPASFERLLDQLLSEANVNIALPFLNITGTDRISGAIADQLTSKLTSRNMQTSSYDPPILLMPSWSN</sequence>
<evidence type="ECO:0000256" key="3">
    <source>
        <dbReference type="ARBA" id="ARBA00022801"/>
    </source>
</evidence>
<comment type="similarity">
    <text evidence="1">Belongs to the peptidase S49 family.</text>
</comment>
<comment type="caution">
    <text evidence="6">The sequence shown here is derived from an EMBL/GenBank/DDBJ whole genome shotgun (WGS) entry which is preliminary data.</text>
</comment>
<dbReference type="EMBL" id="JAYGIE010000116">
    <property type="protein sequence ID" value="MEA5480274.1"/>
    <property type="molecule type" value="Genomic_DNA"/>
</dbReference>
<protein>
    <submittedName>
        <fullName evidence="6">Signal peptide peptidase SppA</fullName>
    </submittedName>
</protein>
<reference evidence="6 7" key="1">
    <citation type="submission" date="2023-12" db="EMBL/GenBank/DDBJ databases">
        <title>Baltic Sea Cyanobacteria.</title>
        <authorList>
            <person name="Delbaje E."/>
            <person name="Fewer D.P."/>
            <person name="Shishido T.K."/>
        </authorList>
    </citation>
    <scope>NUCLEOTIDE SEQUENCE [LARGE SCALE GENOMIC DNA]</scope>
    <source>
        <strain evidence="6 7">UHCC 0370</strain>
    </source>
</reference>
<evidence type="ECO:0000256" key="2">
    <source>
        <dbReference type="ARBA" id="ARBA00022670"/>
    </source>
</evidence>
<evidence type="ECO:0000256" key="1">
    <source>
        <dbReference type="ARBA" id="ARBA00008683"/>
    </source>
</evidence>
<dbReference type="SUPFAM" id="SSF52096">
    <property type="entry name" value="ClpP/crotonase"/>
    <property type="match status" value="1"/>
</dbReference>
<evidence type="ECO:0000259" key="5">
    <source>
        <dbReference type="Pfam" id="PF01343"/>
    </source>
</evidence>
<keyword evidence="7" id="KW-1185">Reference proteome</keyword>
<keyword evidence="4" id="KW-0720">Serine protease</keyword>